<keyword evidence="16 21" id="KW-0472">Membrane</keyword>
<dbReference type="PROSITE" id="PS50268">
    <property type="entry name" value="CADHERIN_2"/>
    <property type="match status" value="5"/>
</dbReference>
<dbReference type="FunFam" id="2.60.40.60:FF:000027">
    <property type="entry name" value="Cadherin 2"/>
    <property type="match status" value="1"/>
</dbReference>
<keyword evidence="7" id="KW-0165">Cleavage on pair of basic residues</keyword>
<dbReference type="InterPro" id="IPR039808">
    <property type="entry name" value="Cadherin"/>
</dbReference>
<evidence type="ECO:0000256" key="8">
    <source>
        <dbReference type="ARBA" id="ARBA00022692"/>
    </source>
</evidence>
<dbReference type="GO" id="GO:0005912">
    <property type="term" value="C:adherens junction"/>
    <property type="evidence" value="ECO:0007669"/>
    <property type="project" value="UniProtKB-SubCell"/>
</dbReference>
<dbReference type="EMBL" id="VCAZ01000016">
    <property type="protein sequence ID" value="TSK58110.1"/>
    <property type="molecule type" value="Genomic_DNA"/>
</dbReference>
<keyword evidence="17" id="KW-0325">Glycoprotein</keyword>
<sequence>MCYCVDSCVENHIQVQVPRIMEPGYIVSRVNLDGCGGGPLGLTSSDPSFAVEMDGTIRNVVITIVPEDGMFFWITVQDHMGQSWLVDVSLIYKKQVTNSTVLKRSKRRWSPPPFSIKENDKGPFPKEMEMIGSDSSVNFSVYYVIKGPGVDLTPAGMFSVVPQTGMLKVHNTVDREQYPKFVFTAYAYNTLNNAETDLPLPITVNVEDVNDNAPQFTGPMAFTVQEKCPMDTIIGKVNATDRDEPDTPHTKIKYTLQNGTNLFRIDPYTGVISAATNVLDREAAEKHFIGIEIRDMGGASNGLFSTGIAMVTLTDINDNPPTFMKSKLEAKVPENQEGVMILRIPVEDKDMNNTANWKAVYEITKGNETGNFMIKTDPATNDGLLYLVKPLNYEKQQTVNLEVMARNEVPLVGTSATWQKVPLEIKVEDVDEGPEFPESIVYLKIKENVPNGTLIGNCKAIDPETKNSNDITYYKMTDPGSWINVIGSTGELKTAMTIDRESPLVYNNTYNITVKAVDKSQKTGTGTVVILIEDVNDNSPMITKPEPVLCAKGAGRGSVPLEAIDLDQKPYSEPFSFEIVKPNDEKWKITNQRGTSAVLEPTSEMPNGIYKVPILVKDLQGFGKEQIVSVRVCDCTSDGGCAPQKLSTIFGTWGILAMLLGLLLLLLLCLLCILACSTKREKLAMADDGYSGGMLLKSNLEAPGEEVKDALFMVPANGADIMDGSKIGYQEHQNLSSSFGQKQTYAEGMYQNNMQGFLNTNTSGQYGIGMYGNSFKKHSTMSAGDGWQENGNQLNKKLIYFREEADVRFADDILRPYGFEGVGSPAGSVGCCSNFGEQESMDFLNSLGPKFKSLADVCKTKSQRGGL</sequence>
<evidence type="ECO:0000313" key="24">
    <source>
        <dbReference type="Proteomes" id="UP000319801"/>
    </source>
</evidence>
<keyword evidence="6" id="KW-1003">Cell membrane</keyword>
<dbReference type="GO" id="GO:0014704">
    <property type="term" value="C:intercalated disc"/>
    <property type="evidence" value="ECO:0007669"/>
    <property type="project" value="TreeGrafter"/>
</dbReference>
<evidence type="ECO:0000256" key="1">
    <source>
        <dbReference type="ARBA" id="ARBA00004135"/>
    </source>
</evidence>
<dbReference type="InterPro" id="IPR009122">
    <property type="entry name" value="Desmosomal_cadherin"/>
</dbReference>
<comment type="subcellular location">
    <subcellularLocation>
        <location evidence="4">Cell junction</location>
        <location evidence="4">Adherens junction</location>
    </subcellularLocation>
    <subcellularLocation>
        <location evidence="5">Cell junction</location>
        <location evidence="5">Desmosome</location>
    </subcellularLocation>
    <subcellularLocation>
        <location evidence="1">Cell membrane</location>
        <location evidence="1">Sarcolemma</location>
    </subcellularLocation>
    <subcellularLocation>
        <location evidence="3 19">Cell membrane</location>
        <topology evidence="3 19">Single-pass type I membrane protein</topology>
    </subcellularLocation>
    <subcellularLocation>
        <location evidence="2">Cell surface</location>
    </subcellularLocation>
</comment>
<dbReference type="GO" id="GO:0005509">
    <property type="term" value="F:calcium ion binding"/>
    <property type="evidence" value="ECO:0007669"/>
    <property type="project" value="UniProtKB-UniRule"/>
</dbReference>
<dbReference type="GO" id="GO:0016339">
    <property type="term" value="P:calcium-dependent cell-cell adhesion via plasma membrane cell adhesion molecules"/>
    <property type="evidence" value="ECO:0007669"/>
    <property type="project" value="TreeGrafter"/>
</dbReference>
<evidence type="ECO:0000256" key="5">
    <source>
        <dbReference type="ARBA" id="ARBA00004568"/>
    </source>
</evidence>
<dbReference type="FunFam" id="2.60.40.60:FF:000019">
    <property type="entry name" value="Cadherin 2"/>
    <property type="match status" value="1"/>
</dbReference>
<dbReference type="InterPro" id="IPR002126">
    <property type="entry name" value="Cadherin-like_dom"/>
</dbReference>
<feature type="domain" description="Cadherin" evidence="22">
    <location>
        <begin position="108"/>
        <end position="216"/>
    </location>
</feature>
<dbReference type="GO" id="GO:0042383">
    <property type="term" value="C:sarcolemma"/>
    <property type="evidence" value="ECO:0007669"/>
    <property type="project" value="UniProtKB-SubCell"/>
</dbReference>
<dbReference type="PANTHER" id="PTHR24027:SF79">
    <property type="entry name" value="CADHERIN-2"/>
    <property type="match status" value="1"/>
</dbReference>
<dbReference type="Proteomes" id="UP000319801">
    <property type="component" value="Unassembled WGS sequence"/>
</dbReference>
<dbReference type="GO" id="GO:0043005">
    <property type="term" value="C:neuron projection"/>
    <property type="evidence" value="ECO:0007669"/>
    <property type="project" value="TreeGrafter"/>
</dbReference>
<keyword evidence="24" id="KW-1185">Reference proteome</keyword>
<dbReference type="Pfam" id="PF01049">
    <property type="entry name" value="CADH_Y-type_LIR"/>
    <property type="match status" value="1"/>
</dbReference>
<gene>
    <name evidence="23" type="ORF">Baya_3758</name>
</gene>
<feature type="domain" description="Cadherin" evidence="22">
    <location>
        <begin position="561"/>
        <end position="645"/>
    </location>
</feature>
<dbReference type="GO" id="GO:0007416">
    <property type="term" value="P:synapse assembly"/>
    <property type="evidence" value="ECO:0007669"/>
    <property type="project" value="TreeGrafter"/>
</dbReference>
<dbReference type="GO" id="GO:0016477">
    <property type="term" value="P:cell migration"/>
    <property type="evidence" value="ECO:0007669"/>
    <property type="project" value="TreeGrafter"/>
</dbReference>
<dbReference type="GO" id="GO:0009986">
    <property type="term" value="C:cell surface"/>
    <property type="evidence" value="ECO:0007669"/>
    <property type="project" value="UniProtKB-SubCell"/>
</dbReference>
<dbReference type="SMART" id="SM01055">
    <property type="entry name" value="Cadherin_pro"/>
    <property type="match status" value="1"/>
</dbReference>
<keyword evidence="8 19" id="KW-0812">Transmembrane</keyword>
<dbReference type="PRINTS" id="PR01818">
    <property type="entry name" value="DESMOCADHERN"/>
</dbReference>
<dbReference type="InterPro" id="IPR000233">
    <property type="entry name" value="Cadherin_Y-type_LIR"/>
</dbReference>
<dbReference type="InterPro" id="IPR027397">
    <property type="entry name" value="Catenin-bd_sf"/>
</dbReference>
<name>A0A556TSW0_BAGYA</name>
<dbReference type="Pfam" id="PF00028">
    <property type="entry name" value="Cadherin"/>
    <property type="match status" value="4"/>
</dbReference>
<evidence type="ECO:0000259" key="22">
    <source>
        <dbReference type="PROSITE" id="PS50268"/>
    </source>
</evidence>
<dbReference type="Gene3D" id="4.10.900.10">
    <property type="entry name" value="TCF3-CBD (Catenin binding domain)"/>
    <property type="match status" value="1"/>
</dbReference>
<dbReference type="PROSITE" id="PS00232">
    <property type="entry name" value="CADHERIN_1"/>
    <property type="match status" value="2"/>
</dbReference>
<dbReference type="GO" id="GO:0048787">
    <property type="term" value="C:presynaptic active zone membrane"/>
    <property type="evidence" value="ECO:0007669"/>
    <property type="project" value="TreeGrafter"/>
</dbReference>
<dbReference type="OrthoDB" id="6079678at2759"/>
<evidence type="ECO:0000256" key="6">
    <source>
        <dbReference type="ARBA" id="ARBA00022475"/>
    </source>
</evidence>
<dbReference type="FunFam" id="2.60.40.60:FF:000031">
    <property type="entry name" value="Cadherin 3"/>
    <property type="match status" value="1"/>
</dbReference>
<dbReference type="GO" id="GO:0007043">
    <property type="term" value="P:cell-cell junction assembly"/>
    <property type="evidence" value="ECO:0007669"/>
    <property type="project" value="TreeGrafter"/>
</dbReference>
<dbReference type="GO" id="GO:0044331">
    <property type="term" value="P:cell-cell adhesion mediated by cadherin"/>
    <property type="evidence" value="ECO:0007669"/>
    <property type="project" value="TreeGrafter"/>
</dbReference>
<dbReference type="PRINTS" id="PR01820">
    <property type="entry name" value="DESMOCOLLIN"/>
</dbReference>
<comment type="caution">
    <text evidence="23">The sequence shown here is derived from an EMBL/GenBank/DDBJ whole genome shotgun (WGS) entry which is preliminary data.</text>
</comment>
<accession>A0A556TSW0</accession>
<keyword evidence="11" id="KW-0677">Repeat</keyword>
<evidence type="ECO:0000256" key="16">
    <source>
        <dbReference type="ARBA" id="ARBA00023136"/>
    </source>
</evidence>
<keyword evidence="13 19" id="KW-0130">Cell adhesion</keyword>
<dbReference type="GO" id="GO:0014069">
    <property type="term" value="C:postsynaptic density"/>
    <property type="evidence" value="ECO:0007669"/>
    <property type="project" value="TreeGrafter"/>
</dbReference>
<dbReference type="SUPFAM" id="SSF49313">
    <property type="entry name" value="Cadherin-like"/>
    <property type="match status" value="6"/>
</dbReference>
<reference evidence="23 24" key="1">
    <citation type="journal article" date="2019" name="Genome Biol. Evol.">
        <title>Whole-Genome Sequencing of the Giant Devil Catfish, Bagarius yarrelli.</title>
        <authorList>
            <person name="Jiang W."/>
            <person name="Lv Y."/>
            <person name="Cheng L."/>
            <person name="Yang K."/>
            <person name="Chao B."/>
            <person name="Wang X."/>
            <person name="Li Y."/>
            <person name="Pan X."/>
            <person name="You X."/>
            <person name="Zhang Y."/>
            <person name="Yang J."/>
            <person name="Li J."/>
            <person name="Zhang X."/>
            <person name="Liu S."/>
            <person name="Sun C."/>
            <person name="Yang J."/>
            <person name="Shi Q."/>
        </authorList>
    </citation>
    <scope>NUCLEOTIDE SEQUENCE [LARGE SCALE GENOMIC DNA]</scope>
    <source>
        <strain evidence="23">JWS20170419001</strain>
        <tissue evidence="23">Muscle</tissue>
    </source>
</reference>
<evidence type="ECO:0000256" key="7">
    <source>
        <dbReference type="ARBA" id="ARBA00022685"/>
    </source>
</evidence>
<keyword evidence="15 21" id="KW-1133">Transmembrane helix</keyword>
<dbReference type="AlphaFoldDB" id="A0A556TSW0"/>
<evidence type="ECO:0000256" key="12">
    <source>
        <dbReference type="ARBA" id="ARBA00022837"/>
    </source>
</evidence>
<evidence type="ECO:0000256" key="14">
    <source>
        <dbReference type="ARBA" id="ARBA00022949"/>
    </source>
</evidence>
<keyword evidence="14" id="KW-0965">Cell junction</keyword>
<evidence type="ECO:0000256" key="9">
    <source>
        <dbReference type="ARBA" id="ARBA00022723"/>
    </source>
</evidence>
<dbReference type="GO" id="GO:0000902">
    <property type="term" value="P:cell morphogenesis"/>
    <property type="evidence" value="ECO:0007669"/>
    <property type="project" value="TreeGrafter"/>
</dbReference>
<evidence type="ECO:0000256" key="19">
    <source>
        <dbReference type="RuleBase" id="RU003318"/>
    </source>
</evidence>
<keyword evidence="12 18" id="KW-0106">Calcium</keyword>
<evidence type="ECO:0000256" key="13">
    <source>
        <dbReference type="ARBA" id="ARBA00022889"/>
    </source>
</evidence>
<dbReference type="GO" id="GO:0007156">
    <property type="term" value="P:homophilic cell adhesion via plasma membrane adhesion molecules"/>
    <property type="evidence" value="ECO:0007669"/>
    <property type="project" value="InterPro"/>
</dbReference>
<feature type="domain" description="Cadherin" evidence="22">
    <location>
        <begin position="324"/>
        <end position="436"/>
    </location>
</feature>
<keyword evidence="10" id="KW-0732">Signal</keyword>
<dbReference type="InterPro" id="IPR015919">
    <property type="entry name" value="Cadherin-like_sf"/>
</dbReference>
<dbReference type="CDD" id="cd11304">
    <property type="entry name" value="Cadherin_repeat"/>
    <property type="match status" value="4"/>
</dbReference>
<dbReference type="InterPro" id="IPR020894">
    <property type="entry name" value="Cadherin_CS"/>
</dbReference>
<dbReference type="GO" id="GO:0008013">
    <property type="term" value="F:beta-catenin binding"/>
    <property type="evidence" value="ECO:0007669"/>
    <property type="project" value="TreeGrafter"/>
</dbReference>
<dbReference type="GO" id="GO:0030027">
    <property type="term" value="C:lamellipodium"/>
    <property type="evidence" value="ECO:0007669"/>
    <property type="project" value="TreeGrafter"/>
</dbReference>
<dbReference type="GO" id="GO:0016342">
    <property type="term" value="C:catenin complex"/>
    <property type="evidence" value="ECO:0007669"/>
    <property type="project" value="TreeGrafter"/>
</dbReference>
<dbReference type="GO" id="GO:0005737">
    <property type="term" value="C:cytoplasm"/>
    <property type="evidence" value="ECO:0007669"/>
    <property type="project" value="TreeGrafter"/>
</dbReference>
<evidence type="ECO:0000313" key="23">
    <source>
        <dbReference type="EMBL" id="TSK58110.1"/>
    </source>
</evidence>
<proteinExistence type="predicted"/>
<feature type="domain" description="Cadherin" evidence="22">
    <location>
        <begin position="437"/>
        <end position="542"/>
    </location>
</feature>
<dbReference type="InterPro" id="IPR014868">
    <property type="entry name" value="Cadherin_pro_dom"/>
</dbReference>
<evidence type="ECO:0000256" key="18">
    <source>
        <dbReference type="PROSITE-ProRule" id="PRU00043"/>
    </source>
</evidence>
<organism evidence="23 24">
    <name type="scientific">Bagarius yarrelli</name>
    <name type="common">Goonch</name>
    <name type="synonym">Bagrus yarrelli</name>
    <dbReference type="NCBI Taxonomy" id="175774"/>
    <lineage>
        <taxon>Eukaryota</taxon>
        <taxon>Metazoa</taxon>
        <taxon>Chordata</taxon>
        <taxon>Craniata</taxon>
        <taxon>Vertebrata</taxon>
        <taxon>Euteleostomi</taxon>
        <taxon>Actinopterygii</taxon>
        <taxon>Neopterygii</taxon>
        <taxon>Teleostei</taxon>
        <taxon>Ostariophysi</taxon>
        <taxon>Siluriformes</taxon>
        <taxon>Sisoridae</taxon>
        <taxon>Sisorinae</taxon>
        <taxon>Bagarius</taxon>
    </lineage>
</organism>
<dbReference type="GO" id="GO:0045296">
    <property type="term" value="F:cadherin binding"/>
    <property type="evidence" value="ECO:0007669"/>
    <property type="project" value="TreeGrafter"/>
</dbReference>
<evidence type="ECO:0000256" key="4">
    <source>
        <dbReference type="ARBA" id="ARBA00004536"/>
    </source>
</evidence>
<evidence type="ECO:0000256" key="10">
    <source>
        <dbReference type="ARBA" id="ARBA00022729"/>
    </source>
</evidence>
<feature type="transmembrane region" description="Helical" evidence="21">
    <location>
        <begin position="653"/>
        <end position="676"/>
    </location>
</feature>
<dbReference type="GO" id="GO:0099634">
    <property type="term" value="C:postsynaptic specialization membrane"/>
    <property type="evidence" value="ECO:0007669"/>
    <property type="project" value="TreeGrafter"/>
</dbReference>
<evidence type="ECO:0000256" key="15">
    <source>
        <dbReference type="ARBA" id="ARBA00022989"/>
    </source>
</evidence>
<evidence type="ECO:0000256" key="20">
    <source>
        <dbReference type="RuleBase" id="RU004358"/>
    </source>
</evidence>
<dbReference type="GO" id="GO:0060027">
    <property type="term" value="P:convergent extension involved in gastrulation"/>
    <property type="evidence" value="ECO:0007669"/>
    <property type="project" value="UniProtKB-ARBA"/>
</dbReference>
<dbReference type="GO" id="GO:0034332">
    <property type="term" value="P:adherens junction organization"/>
    <property type="evidence" value="ECO:0007669"/>
    <property type="project" value="TreeGrafter"/>
</dbReference>
<dbReference type="GO" id="GO:0045177">
    <property type="term" value="C:apical part of cell"/>
    <property type="evidence" value="ECO:0007669"/>
    <property type="project" value="TreeGrafter"/>
</dbReference>
<comment type="function">
    <text evidence="20">A component of desmosome cell-cell junctions which are required for positive regulation of cellular adhesion. Involved in the interaction of plaque proteins and intermediate filaments mediating cell-cell adhesion.</text>
</comment>
<evidence type="ECO:0000256" key="17">
    <source>
        <dbReference type="ARBA" id="ARBA00023180"/>
    </source>
</evidence>
<keyword evidence="9" id="KW-0479">Metal-binding</keyword>
<dbReference type="SMART" id="SM00112">
    <property type="entry name" value="CA"/>
    <property type="match status" value="4"/>
</dbReference>
<dbReference type="Gene3D" id="2.60.40.60">
    <property type="entry name" value="Cadherins"/>
    <property type="match status" value="5"/>
</dbReference>
<evidence type="ECO:0000256" key="2">
    <source>
        <dbReference type="ARBA" id="ARBA00004241"/>
    </source>
</evidence>
<evidence type="ECO:0000256" key="11">
    <source>
        <dbReference type="ARBA" id="ARBA00022737"/>
    </source>
</evidence>
<protein>
    <submittedName>
        <fullName evidence="23">Desmocollin-1</fullName>
    </submittedName>
</protein>
<feature type="domain" description="Cadherin" evidence="22">
    <location>
        <begin position="216"/>
        <end position="323"/>
    </location>
</feature>
<dbReference type="GO" id="GO:0055113">
    <property type="term" value="P:epiboly involved in gastrulation with mouth forming second"/>
    <property type="evidence" value="ECO:0007669"/>
    <property type="project" value="UniProtKB-ARBA"/>
</dbReference>
<evidence type="ECO:0000256" key="3">
    <source>
        <dbReference type="ARBA" id="ARBA00004251"/>
    </source>
</evidence>
<dbReference type="PANTHER" id="PTHR24027">
    <property type="entry name" value="CADHERIN-23"/>
    <property type="match status" value="1"/>
</dbReference>
<evidence type="ECO:0000256" key="21">
    <source>
        <dbReference type="SAM" id="Phobius"/>
    </source>
</evidence>
<dbReference type="PRINTS" id="PR00205">
    <property type="entry name" value="CADHERIN"/>
</dbReference>
<dbReference type="GO" id="GO:0030057">
    <property type="term" value="C:desmosome"/>
    <property type="evidence" value="ECO:0007669"/>
    <property type="project" value="UniProtKB-SubCell"/>
</dbReference>
<dbReference type="FunFam" id="2.60.40.60:FF:000011">
    <property type="entry name" value="Cadherin 1"/>
    <property type="match status" value="1"/>
</dbReference>